<accession>A0A346NR06</accession>
<feature type="binding site" evidence="8">
    <location>
        <begin position="149"/>
        <end position="152"/>
    </location>
    <ligand>
        <name>ATP</name>
        <dbReference type="ChEBI" id="CHEBI:30616"/>
    </ligand>
</feature>
<organism evidence="9 10">
    <name type="scientific">Salinimonas sediminis</name>
    <dbReference type="NCBI Taxonomy" id="2303538"/>
    <lineage>
        <taxon>Bacteria</taxon>
        <taxon>Pseudomonadati</taxon>
        <taxon>Pseudomonadota</taxon>
        <taxon>Gammaproteobacteria</taxon>
        <taxon>Alteromonadales</taxon>
        <taxon>Alteromonadaceae</taxon>
        <taxon>Alteromonas/Salinimonas group</taxon>
        <taxon>Salinimonas</taxon>
    </lineage>
</organism>
<comment type="subunit">
    <text evidence="8">Homodimer.</text>
</comment>
<dbReference type="HAMAP" id="MF_00158">
    <property type="entry name" value="PanC"/>
    <property type="match status" value="1"/>
</dbReference>
<dbReference type="InterPro" id="IPR042176">
    <property type="entry name" value="Pantoate_ligase_C"/>
</dbReference>
<keyword evidence="4 8" id="KW-0566">Pantothenate biosynthesis</keyword>
<dbReference type="Gene3D" id="3.40.50.620">
    <property type="entry name" value="HUPs"/>
    <property type="match status" value="1"/>
</dbReference>
<dbReference type="FunFam" id="3.40.50.620:FF:000013">
    <property type="entry name" value="Pantothenate synthetase"/>
    <property type="match status" value="1"/>
</dbReference>
<keyword evidence="6 8" id="KW-0067">ATP-binding</keyword>
<feature type="binding site" evidence="8">
    <location>
        <position position="61"/>
    </location>
    <ligand>
        <name>(R)-pantoate</name>
        <dbReference type="ChEBI" id="CHEBI:15980"/>
    </ligand>
</feature>
<comment type="pathway">
    <text evidence="1 8">Cofactor biosynthesis; (R)-pantothenate biosynthesis; (R)-pantothenate from (R)-pantoate and beta-alanine: step 1/1.</text>
</comment>
<keyword evidence="8" id="KW-0963">Cytoplasm</keyword>
<dbReference type="GO" id="GO:0005524">
    <property type="term" value="F:ATP binding"/>
    <property type="evidence" value="ECO:0007669"/>
    <property type="project" value="UniProtKB-KW"/>
</dbReference>
<feature type="binding site" evidence="8">
    <location>
        <begin position="30"/>
        <end position="37"/>
    </location>
    <ligand>
        <name>ATP</name>
        <dbReference type="ChEBI" id="CHEBI:30616"/>
    </ligand>
</feature>
<dbReference type="CDD" id="cd00560">
    <property type="entry name" value="PanC"/>
    <property type="match status" value="1"/>
</dbReference>
<proteinExistence type="inferred from homology"/>
<dbReference type="EMBL" id="CP031769">
    <property type="protein sequence ID" value="AXR07963.1"/>
    <property type="molecule type" value="Genomic_DNA"/>
</dbReference>
<dbReference type="GO" id="GO:0004592">
    <property type="term" value="F:pantoate-beta-alanine ligase activity"/>
    <property type="evidence" value="ECO:0007669"/>
    <property type="project" value="UniProtKB-UniRule"/>
</dbReference>
<comment type="function">
    <text evidence="8">Catalyzes the condensation of pantoate with beta-alanine in an ATP-dependent reaction via a pantoyl-adenylate intermediate.</text>
</comment>
<feature type="active site" description="Proton donor" evidence="8">
    <location>
        <position position="37"/>
    </location>
</feature>
<dbReference type="KEGG" id="salm:D0Y50_17340"/>
<dbReference type="RefSeq" id="WP_108568923.1">
    <property type="nucleotide sequence ID" value="NZ_CP031769.1"/>
</dbReference>
<keyword evidence="5 8" id="KW-0547">Nucleotide-binding</keyword>
<evidence type="ECO:0000256" key="3">
    <source>
        <dbReference type="ARBA" id="ARBA00022598"/>
    </source>
</evidence>
<evidence type="ECO:0000256" key="4">
    <source>
        <dbReference type="ARBA" id="ARBA00022655"/>
    </source>
</evidence>
<feature type="binding site" evidence="8">
    <location>
        <position position="155"/>
    </location>
    <ligand>
        <name>(R)-pantoate</name>
        <dbReference type="ChEBI" id="CHEBI:15980"/>
    </ligand>
</feature>
<evidence type="ECO:0000256" key="1">
    <source>
        <dbReference type="ARBA" id="ARBA00004990"/>
    </source>
</evidence>
<feature type="binding site" evidence="8">
    <location>
        <position position="61"/>
    </location>
    <ligand>
        <name>beta-alanine</name>
        <dbReference type="ChEBI" id="CHEBI:57966"/>
    </ligand>
</feature>
<gene>
    <name evidence="8" type="primary">panC</name>
    <name evidence="9" type="ORF">D0Y50_17340</name>
</gene>
<name>A0A346NR06_9ALTE</name>
<dbReference type="AlphaFoldDB" id="A0A346NR06"/>
<evidence type="ECO:0000256" key="2">
    <source>
        <dbReference type="ARBA" id="ARBA00009256"/>
    </source>
</evidence>
<dbReference type="Pfam" id="PF02569">
    <property type="entry name" value="Pantoate_ligase"/>
    <property type="match status" value="1"/>
</dbReference>
<dbReference type="InterPro" id="IPR014729">
    <property type="entry name" value="Rossmann-like_a/b/a_fold"/>
</dbReference>
<dbReference type="GO" id="GO:0005829">
    <property type="term" value="C:cytosol"/>
    <property type="evidence" value="ECO:0007669"/>
    <property type="project" value="TreeGrafter"/>
</dbReference>
<evidence type="ECO:0000256" key="6">
    <source>
        <dbReference type="ARBA" id="ARBA00022840"/>
    </source>
</evidence>
<comment type="catalytic activity">
    <reaction evidence="7 8">
        <text>(R)-pantoate + beta-alanine + ATP = (R)-pantothenate + AMP + diphosphate + H(+)</text>
        <dbReference type="Rhea" id="RHEA:10912"/>
        <dbReference type="ChEBI" id="CHEBI:15378"/>
        <dbReference type="ChEBI" id="CHEBI:15980"/>
        <dbReference type="ChEBI" id="CHEBI:29032"/>
        <dbReference type="ChEBI" id="CHEBI:30616"/>
        <dbReference type="ChEBI" id="CHEBI:33019"/>
        <dbReference type="ChEBI" id="CHEBI:57966"/>
        <dbReference type="ChEBI" id="CHEBI:456215"/>
        <dbReference type="EC" id="6.3.2.1"/>
    </reaction>
</comment>
<keyword evidence="3 8" id="KW-0436">Ligase</keyword>
<evidence type="ECO:0000313" key="9">
    <source>
        <dbReference type="EMBL" id="AXR07963.1"/>
    </source>
</evidence>
<dbReference type="PANTHER" id="PTHR21299:SF1">
    <property type="entry name" value="PANTOATE--BETA-ALANINE LIGASE"/>
    <property type="match status" value="1"/>
</dbReference>
<dbReference type="Proteomes" id="UP000262073">
    <property type="component" value="Chromosome"/>
</dbReference>
<evidence type="ECO:0000256" key="5">
    <source>
        <dbReference type="ARBA" id="ARBA00022741"/>
    </source>
</evidence>
<evidence type="ECO:0000256" key="7">
    <source>
        <dbReference type="ARBA" id="ARBA00048258"/>
    </source>
</evidence>
<dbReference type="OrthoDB" id="9773087at2"/>
<dbReference type="UniPathway" id="UPA00028">
    <property type="reaction ID" value="UER00005"/>
</dbReference>
<evidence type="ECO:0000256" key="8">
    <source>
        <dbReference type="HAMAP-Rule" id="MF_00158"/>
    </source>
</evidence>
<comment type="similarity">
    <text evidence="2 8">Belongs to the pantothenate synthetase family.</text>
</comment>
<sequence>MQTIESIAQLRTLRKQWYKEGKTVALVPTMGNLHAGHLTLIAAARETCDIVVSSIFVNPLQFGKNEDLATYPRTIEQDKTALQQHATDVLFLPSVEEMYPRGLDQQTFVEVPEISSILCGASRPGHFRGVATVVNKLFNMVQPDHAFFGQKDYQQLQVIRLMAQDLSLDIEIHGVATQRAEDGLALSSRNGYLNAHERQLAPQIPQMMNQLKAELVGGAKDFTSLREKYTQQLRSAGFAPDYIHIRDAITLAEASPQDQALVILVAAYLGTTRLIDNTTVTL</sequence>
<dbReference type="InterPro" id="IPR003721">
    <property type="entry name" value="Pantoate_ligase"/>
</dbReference>
<feature type="binding site" evidence="8">
    <location>
        <begin position="186"/>
        <end position="189"/>
    </location>
    <ligand>
        <name>ATP</name>
        <dbReference type="ChEBI" id="CHEBI:30616"/>
    </ligand>
</feature>
<dbReference type="PANTHER" id="PTHR21299">
    <property type="entry name" value="CYTIDYLATE KINASE/PANTOATE-BETA-ALANINE LIGASE"/>
    <property type="match status" value="1"/>
</dbReference>
<dbReference type="GO" id="GO:0015940">
    <property type="term" value="P:pantothenate biosynthetic process"/>
    <property type="evidence" value="ECO:0007669"/>
    <property type="project" value="UniProtKB-UniRule"/>
</dbReference>
<keyword evidence="10" id="KW-1185">Reference proteome</keyword>
<protein>
    <recommendedName>
        <fullName evidence="8">Pantothenate synthetase</fullName>
        <shortName evidence="8">PS</shortName>
        <ecNumber evidence="8">6.3.2.1</ecNumber>
    </recommendedName>
    <alternativeName>
        <fullName evidence="8">Pantoate--beta-alanine ligase</fullName>
    </alternativeName>
    <alternativeName>
        <fullName evidence="8">Pantoate-activating enzyme</fullName>
    </alternativeName>
</protein>
<comment type="caution">
    <text evidence="8">Lacks conserved residue(s) required for the propagation of feature annotation.</text>
</comment>
<dbReference type="FunFam" id="3.30.1300.10:FF:000001">
    <property type="entry name" value="Pantothenate synthetase"/>
    <property type="match status" value="1"/>
</dbReference>
<evidence type="ECO:0000313" key="10">
    <source>
        <dbReference type="Proteomes" id="UP000262073"/>
    </source>
</evidence>
<dbReference type="NCBIfam" id="TIGR00018">
    <property type="entry name" value="panC"/>
    <property type="match status" value="1"/>
</dbReference>
<dbReference type="SUPFAM" id="SSF52374">
    <property type="entry name" value="Nucleotidylyl transferase"/>
    <property type="match status" value="1"/>
</dbReference>
<dbReference type="EC" id="6.3.2.1" evidence="8"/>
<comment type="subcellular location">
    <subcellularLocation>
        <location evidence="8">Cytoplasm</location>
    </subcellularLocation>
</comment>
<dbReference type="Gene3D" id="3.30.1300.10">
    <property type="entry name" value="Pantoate-beta-alanine ligase, C-terminal domain"/>
    <property type="match status" value="1"/>
</dbReference>
<reference evidence="9 10" key="1">
    <citation type="submission" date="2018-08" db="EMBL/GenBank/DDBJ databases">
        <title>Salinimonas sediminis sp. nov., a piezophilic bacterium isolated from a deep-sea sediment sample from the New Britain Trench.</title>
        <authorList>
            <person name="Cao J."/>
        </authorList>
    </citation>
    <scope>NUCLEOTIDE SEQUENCE [LARGE SCALE GENOMIC DNA]</scope>
    <source>
        <strain evidence="9 10">N102</strain>
    </source>
</reference>
<comment type="miscellaneous">
    <text evidence="8">The reaction proceeds by a bi uni uni bi ping pong mechanism.</text>
</comment>